<dbReference type="AlphaFoldDB" id="A0A8K0IU77"/>
<accession>A0A8K0IU77</accession>
<reference evidence="16" key="1">
    <citation type="journal article" date="2017" name="Gigascience">
        <title>The genome draft of coconut (Cocos nucifera).</title>
        <authorList>
            <person name="Xiao Y."/>
            <person name="Xu P."/>
            <person name="Fan H."/>
            <person name="Baudouin L."/>
            <person name="Xia W."/>
            <person name="Bocs S."/>
            <person name="Xu J."/>
            <person name="Li Q."/>
            <person name="Guo A."/>
            <person name="Zhou L."/>
            <person name="Li J."/>
            <person name="Wu Y."/>
            <person name="Ma Z."/>
            <person name="Armero A."/>
            <person name="Issali A.E."/>
            <person name="Liu N."/>
            <person name="Peng M."/>
            <person name="Yang Y."/>
        </authorList>
    </citation>
    <scope>NUCLEOTIDE SEQUENCE</scope>
    <source>
        <tissue evidence="16">Spear leaf of Hainan Tall coconut</tissue>
    </source>
</reference>
<evidence type="ECO:0000256" key="12">
    <source>
        <dbReference type="ARBA" id="ARBA00037956"/>
    </source>
</evidence>
<gene>
    <name evidence="16" type="ORF">COCNU_13G002790</name>
</gene>
<feature type="transmembrane region" description="Helical" evidence="14">
    <location>
        <begin position="175"/>
        <end position="196"/>
    </location>
</feature>
<evidence type="ECO:0000256" key="4">
    <source>
        <dbReference type="ARBA" id="ARBA00022528"/>
    </source>
</evidence>
<keyword evidence="10" id="KW-0793">Thylakoid</keyword>
<evidence type="ECO:0000313" key="17">
    <source>
        <dbReference type="Proteomes" id="UP000797356"/>
    </source>
</evidence>
<evidence type="ECO:0000259" key="15">
    <source>
        <dbReference type="PROSITE" id="PS50801"/>
    </source>
</evidence>
<evidence type="ECO:0000256" key="3">
    <source>
        <dbReference type="ARBA" id="ARBA00022494"/>
    </source>
</evidence>
<dbReference type="SUPFAM" id="SSF52091">
    <property type="entry name" value="SpoIIaa-like"/>
    <property type="match status" value="1"/>
</dbReference>
<keyword evidence="8" id="KW-0809">Transit peptide</keyword>
<evidence type="ECO:0000256" key="5">
    <source>
        <dbReference type="ARBA" id="ARBA00022531"/>
    </source>
</evidence>
<organism evidence="16 17">
    <name type="scientific">Cocos nucifera</name>
    <name type="common">Coconut palm</name>
    <dbReference type="NCBI Taxonomy" id="13894"/>
    <lineage>
        <taxon>Eukaryota</taxon>
        <taxon>Viridiplantae</taxon>
        <taxon>Streptophyta</taxon>
        <taxon>Embryophyta</taxon>
        <taxon>Tracheophyta</taxon>
        <taxon>Spermatophyta</taxon>
        <taxon>Magnoliopsida</taxon>
        <taxon>Liliopsida</taxon>
        <taxon>Arecaceae</taxon>
        <taxon>Arecoideae</taxon>
        <taxon>Cocoseae</taxon>
        <taxon>Attaleinae</taxon>
        <taxon>Cocos</taxon>
    </lineage>
</organism>
<dbReference type="GO" id="GO:0009535">
    <property type="term" value="C:chloroplast thylakoid membrane"/>
    <property type="evidence" value="ECO:0007669"/>
    <property type="project" value="UniProtKB-SubCell"/>
</dbReference>
<dbReference type="InterPro" id="IPR036513">
    <property type="entry name" value="STAS_dom_sf"/>
</dbReference>
<dbReference type="InterPro" id="IPR011547">
    <property type="entry name" value="SLC26A/SulP_dom"/>
</dbReference>
<dbReference type="CDD" id="cd07042">
    <property type="entry name" value="STAS_SulP_like_sulfate_transporter"/>
    <property type="match status" value="1"/>
</dbReference>
<keyword evidence="17" id="KW-1185">Reference proteome</keyword>
<feature type="transmembrane region" description="Helical" evidence="14">
    <location>
        <begin position="339"/>
        <end position="361"/>
    </location>
</feature>
<protein>
    <submittedName>
        <fullName evidence="16">Putative High affinity sulfate transporter 2</fullName>
    </submittedName>
</protein>
<dbReference type="GO" id="GO:0016168">
    <property type="term" value="F:chlorophyll binding"/>
    <property type="evidence" value="ECO:0007669"/>
    <property type="project" value="UniProtKB-KW"/>
</dbReference>
<evidence type="ECO:0000256" key="14">
    <source>
        <dbReference type="SAM" id="Phobius"/>
    </source>
</evidence>
<name>A0A8K0IU77_COCNU</name>
<evidence type="ECO:0000256" key="1">
    <source>
        <dbReference type="ARBA" id="ARBA00004141"/>
    </source>
</evidence>
<dbReference type="GO" id="GO:0008271">
    <property type="term" value="F:secondary active sulfate transmembrane transporter activity"/>
    <property type="evidence" value="ECO:0007669"/>
    <property type="project" value="InterPro"/>
</dbReference>
<dbReference type="Gene3D" id="1.10.3460.10">
    <property type="entry name" value="Chlorophyll a/b binding protein domain"/>
    <property type="match status" value="1"/>
</dbReference>
<dbReference type="SUPFAM" id="SSF103511">
    <property type="entry name" value="Chlorophyll a-b binding protein"/>
    <property type="match status" value="1"/>
</dbReference>
<evidence type="ECO:0000256" key="7">
    <source>
        <dbReference type="ARBA" id="ARBA00022692"/>
    </source>
</evidence>
<keyword evidence="9 14" id="KW-1133">Transmembrane helix</keyword>
<evidence type="ECO:0000313" key="16">
    <source>
        <dbReference type="EMBL" id="KAG1366489.1"/>
    </source>
</evidence>
<dbReference type="GO" id="GO:0015979">
    <property type="term" value="P:photosynthesis"/>
    <property type="evidence" value="ECO:0007669"/>
    <property type="project" value="UniProtKB-KW"/>
</dbReference>
<dbReference type="OrthoDB" id="288203at2759"/>
<evidence type="ECO:0000256" key="6">
    <source>
        <dbReference type="ARBA" id="ARBA00022640"/>
    </source>
</evidence>
<proteinExistence type="inferred from homology"/>
<feature type="region of interest" description="Disordered" evidence="13">
    <location>
        <begin position="1"/>
        <end position="30"/>
    </location>
</feature>
<comment type="caution">
    <text evidence="16">The sequence shown here is derived from an EMBL/GenBank/DDBJ whole genome shotgun (WGS) entry which is preliminary data.</text>
</comment>
<comment type="similarity">
    <text evidence="12">Belongs to the ELIP/psbS family.</text>
</comment>
<dbReference type="Pfam" id="PF01740">
    <property type="entry name" value="STAS"/>
    <property type="match status" value="1"/>
</dbReference>
<sequence>MGHPVSDEAENKEMDIASSPSSRRQTENAPYVYKVGYPPRKKLVREFTDTLKEALFPDDPLRQYRDQTRSRKFMLGLAYLFPIFEWGRGYNLVKFKGDIIAGLTIASLCIPQDIGYSNLANLDPQYGLYSSFVPPLIYAAMGSSRDIAIGPVAVVSLLMGSLLQDEVDPVNKEGYLRLAFTATFFAGITQAALGFLRLGFLIDFLSHAAIVGFMGGAAITIALQQLKLLFGIKNFTKKTDIVSVMSSVWGSVHHGWNWRTILIGTIFLAFLLTAKYIVRHLKKGINPSSFNKIYFTGPYAGKGFRIGVVTGMIALTEATAIGRTFAALKDYRLDGNKEMVALGTMNIVGSMTSCYCATGSFSRSAVNYMSGCQTPISNVVMSTVVFLTLLLITPLFKYTPNSILASIIITAVIGLLDFKAAYLIWKTDKFDFVACMGAFLGVVFKSVEIGLLIAVSISFAKILLQVTRPRTALLGNLPGTTIYRNIEQYPEATKVPGVLIVRVDSAIYFSNSNYVRERILRWLTDEEQEMKERELPRINFLIVEMSPVTDIDTSGIHAFLELLKSLEKRKVQGLSTPFLSGSRAGRTLLSAAIGGKPAVAGASRRLLVVAAAAPKKSWIPGVKGGGNFINPEWLDGSLPGDYGFDPLGLGKDPAFLRWYREAELIHGRWAMAAVVGIFVGQAWSGVPWFEAGADPAAIAPFSFGSLLGTQLLLMGWVESKRWVDFFNPESQSVEWATPWSRTAENFANATGEQGYPGGKFFDPLCFAGTIKNGVYVPDVEKLERLKLAEIKHARIAMLAMLIFYFEAGQGKTPLGALGLGL</sequence>
<keyword evidence="5" id="KW-0602">Photosynthesis</keyword>
<dbReference type="InterPro" id="IPR022796">
    <property type="entry name" value="Chloroa_b-bind"/>
</dbReference>
<dbReference type="InterPro" id="IPR001902">
    <property type="entry name" value="SLC26A/SulP_fam"/>
</dbReference>
<evidence type="ECO:0000256" key="8">
    <source>
        <dbReference type="ARBA" id="ARBA00022946"/>
    </source>
</evidence>
<feature type="transmembrane region" description="Helical" evidence="14">
    <location>
        <begin position="376"/>
        <end position="396"/>
    </location>
</feature>
<evidence type="ECO:0000256" key="9">
    <source>
        <dbReference type="ARBA" id="ARBA00022989"/>
    </source>
</evidence>
<dbReference type="Proteomes" id="UP000797356">
    <property type="component" value="Chromosome 13"/>
</dbReference>
<dbReference type="PROSITE" id="PS50801">
    <property type="entry name" value="STAS"/>
    <property type="match status" value="1"/>
</dbReference>
<feature type="domain" description="STAS" evidence="15">
    <location>
        <begin position="488"/>
        <end position="573"/>
    </location>
</feature>
<dbReference type="PANTHER" id="PTHR11814">
    <property type="entry name" value="SULFATE TRANSPORTER"/>
    <property type="match status" value="1"/>
</dbReference>
<feature type="transmembrane region" description="Helical" evidence="14">
    <location>
        <begin position="208"/>
        <end position="226"/>
    </location>
</feature>
<keyword evidence="3" id="KW-0157">Chromophore</keyword>
<dbReference type="Gene3D" id="3.30.750.24">
    <property type="entry name" value="STAS domain"/>
    <property type="match status" value="1"/>
</dbReference>
<dbReference type="Pfam" id="PF00504">
    <property type="entry name" value="Chloroa_b-bind"/>
    <property type="match status" value="1"/>
</dbReference>
<dbReference type="EMBL" id="CM017884">
    <property type="protein sequence ID" value="KAG1366489.1"/>
    <property type="molecule type" value="Genomic_DNA"/>
</dbReference>
<feature type="transmembrane region" description="Helical" evidence="14">
    <location>
        <begin position="437"/>
        <end position="460"/>
    </location>
</feature>
<keyword evidence="7 14" id="KW-0812">Transmembrane</keyword>
<dbReference type="InterPro" id="IPR018045">
    <property type="entry name" value="S04_transporter_CS"/>
</dbReference>
<evidence type="ECO:0000256" key="10">
    <source>
        <dbReference type="ARBA" id="ARBA00023078"/>
    </source>
</evidence>
<evidence type="ECO:0000256" key="13">
    <source>
        <dbReference type="SAM" id="MobiDB-lite"/>
    </source>
</evidence>
<feature type="transmembrane region" description="Helical" evidence="14">
    <location>
        <begin position="256"/>
        <end position="278"/>
    </location>
</feature>
<dbReference type="InterPro" id="IPR002645">
    <property type="entry name" value="STAS_dom"/>
</dbReference>
<keyword evidence="11 14" id="KW-0472">Membrane</keyword>
<keyword evidence="3" id="KW-0148">Chlorophyll</keyword>
<keyword evidence="4" id="KW-0150">Chloroplast</keyword>
<dbReference type="FunFam" id="1.10.3460.10:FF:000005">
    <property type="entry name" value="Chlorophyll a-b binding protein, chloroplastic"/>
    <property type="match status" value="1"/>
</dbReference>
<dbReference type="PROSITE" id="PS01130">
    <property type="entry name" value="SLC26A"/>
    <property type="match status" value="1"/>
</dbReference>
<comment type="subcellular location">
    <subcellularLocation>
        <location evidence="1">Membrane</location>
        <topology evidence="1">Multi-pass membrane protein</topology>
    </subcellularLocation>
    <subcellularLocation>
        <location evidence="2">Plastid</location>
        <location evidence="2">Chloroplast thylakoid membrane</location>
    </subcellularLocation>
</comment>
<feature type="transmembrane region" description="Helical" evidence="14">
    <location>
        <begin position="147"/>
        <end position="163"/>
    </location>
</feature>
<reference evidence="16" key="2">
    <citation type="submission" date="2019-07" db="EMBL/GenBank/DDBJ databases">
        <authorList>
            <person name="Yang Y."/>
            <person name="Bocs S."/>
            <person name="Baudouin L."/>
        </authorList>
    </citation>
    <scope>NUCLEOTIDE SEQUENCE</scope>
    <source>
        <tissue evidence="16">Spear leaf of Hainan Tall coconut</tissue>
    </source>
</reference>
<dbReference type="Pfam" id="PF00916">
    <property type="entry name" value="Sulfate_transp"/>
    <property type="match status" value="1"/>
</dbReference>
<feature type="transmembrane region" description="Helical" evidence="14">
    <location>
        <begin position="403"/>
        <end position="425"/>
    </location>
</feature>
<evidence type="ECO:0000256" key="2">
    <source>
        <dbReference type="ARBA" id="ARBA00004334"/>
    </source>
</evidence>
<evidence type="ECO:0000256" key="11">
    <source>
        <dbReference type="ARBA" id="ARBA00023136"/>
    </source>
</evidence>
<feature type="compositionally biased region" description="Basic and acidic residues" evidence="13">
    <location>
        <begin position="1"/>
        <end position="15"/>
    </location>
</feature>
<keyword evidence="6" id="KW-0934">Plastid</keyword>